<dbReference type="Gene3D" id="1.10.8.280">
    <property type="entry name" value="ABC transporter ATPase domain-like"/>
    <property type="match status" value="1"/>
</dbReference>
<evidence type="ECO:0000256" key="14">
    <source>
        <dbReference type="ARBA" id="ARBA00038000"/>
    </source>
</evidence>
<keyword evidence="5" id="KW-0547">Nucleotide-binding</keyword>
<dbReference type="GO" id="GO:0005524">
    <property type="term" value="F:ATP binding"/>
    <property type="evidence" value="ECO:0007669"/>
    <property type="project" value="UniProtKB-KW"/>
</dbReference>
<feature type="domain" description="ABC transporter" evidence="17">
    <location>
        <begin position="597"/>
        <end position="928"/>
    </location>
</feature>
<proteinExistence type="inferred from homology"/>
<keyword evidence="12" id="KW-0238">DNA-binding</keyword>
<dbReference type="AlphaFoldDB" id="A0AA96GMZ3"/>
<comment type="subcellular location">
    <subcellularLocation>
        <location evidence="1">Cytoplasm</location>
    </subcellularLocation>
</comment>
<dbReference type="PANTHER" id="PTHR43152:SF3">
    <property type="entry name" value="UVRABC SYSTEM PROTEIN A"/>
    <property type="match status" value="1"/>
</dbReference>
<dbReference type="Pfam" id="PF17760">
    <property type="entry name" value="UvrA_inter"/>
    <property type="match status" value="1"/>
</dbReference>
<evidence type="ECO:0000256" key="15">
    <source>
        <dbReference type="ARBA" id="ARBA00039316"/>
    </source>
</evidence>
<keyword evidence="19" id="KW-1185">Reference proteome</keyword>
<dbReference type="InterPro" id="IPR003593">
    <property type="entry name" value="AAA+_ATPase"/>
</dbReference>
<dbReference type="RefSeq" id="WP_312741296.1">
    <property type="nucleotide sequence ID" value="NZ_CP116968.1"/>
</dbReference>
<dbReference type="InterPro" id="IPR041102">
    <property type="entry name" value="UvrA_inter"/>
</dbReference>
<dbReference type="Gene3D" id="3.30.190.20">
    <property type="match status" value="1"/>
</dbReference>
<dbReference type="InterPro" id="IPR004602">
    <property type="entry name" value="UvrA"/>
</dbReference>
<keyword evidence="8" id="KW-0863">Zinc-finger</keyword>
<keyword evidence="6" id="KW-0227">DNA damage</keyword>
<dbReference type="SMART" id="SM00382">
    <property type="entry name" value="AAA"/>
    <property type="match status" value="1"/>
</dbReference>
<keyword evidence="2" id="KW-0963">Cytoplasm</keyword>
<dbReference type="Pfam" id="PF17755">
    <property type="entry name" value="UvrA_DNA-bind"/>
    <property type="match status" value="1"/>
</dbReference>
<keyword evidence="9" id="KW-0862">Zinc</keyword>
<evidence type="ECO:0000313" key="18">
    <source>
        <dbReference type="EMBL" id="WNM60491.1"/>
    </source>
</evidence>
<dbReference type="PROSITE" id="PS50893">
    <property type="entry name" value="ABC_TRANSPORTER_2"/>
    <property type="match status" value="1"/>
</dbReference>
<organism evidence="18 19">
    <name type="scientific">Candidatus Nitrospira neomarina</name>
    <dbReference type="NCBI Taxonomy" id="3020899"/>
    <lineage>
        <taxon>Bacteria</taxon>
        <taxon>Pseudomonadati</taxon>
        <taxon>Nitrospirota</taxon>
        <taxon>Nitrospiria</taxon>
        <taxon>Nitrospirales</taxon>
        <taxon>Nitrospiraceae</taxon>
        <taxon>Nitrospira</taxon>
    </lineage>
</organism>
<evidence type="ECO:0000256" key="7">
    <source>
        <dbReference type="ARBA" id="ARBA00022769"/>
    </source>
</evidence>
<gene>
    <name evidence="18" type="primary">uvrA</name>
    <name evidence="18" type="ORF">PQG83_12035</name>
</gene>
<comment type="similarity">
    <text evidence="14">Belongs to the ABC transporter superfamily. UvrA family.</text>
</comment>
<evidence type="ECO:0000259" key="17">
    <source>
        <dbReference type="PROSITE" id="PS50893"/>
    </source>
</evidence>
<dbReference type="InterPro" id="IPR027417">
    <property type="entry name" value="P-loop_NTPase"/>
</dbReference>
<keyword evidence="10" id="KW-0067">ATP-binding</keyword>
<dbReference type="EMBL" id="CP116968">
    <property type="protein sequence ID" value="WNM60491.1"/>
    <property type="molecule type" value="Genomic_DNA"/>
</dbReference>
<dbReference type="GO" id="GO:0006289">
    <property type="term" value="P:nucleotide-excision repair"/>
    <property type="evidence" value="ECO:0007669"/>
    <property type="project" value="InterPro"/>
</dbReference>
<keyword evidence="11" id="KW-0267">Excision nuclease</keyword>
<evidence type="ECO:0000256" key="1">
    <source>
        <dbReference type="ARBA" id="ARBA00004496"/>
    </source>
</evidence>
<evidence type="ECO:0000256" key="3">
    <source>
        <dbReference type="ARBA" id="ARBA00022723"/>
    </source>
</evidence>
<keyword evidence="13" id="KW-0234">DNA repair</keyword>
<dbReference type="Gene3D" id="1.20.1580.10">
    <property type="entry name" value="ABC transporter ATPase like domain"/>
    <property type="match status" value="3"/>
</dbReference>
<accession>A0AA96GMZ3</accession>
<keyword evidence="3" id="KW-0479">Metal-binding</keyword>
<dbReference type="KEGG" id="nneo:PQG83_12035"/>
<dbReference type="GO" id="GO:0016887">
    <property type="term" value="F:ATP hydrolysis activity"/>
    <property type="evidence" value="ECO:0007669"/>
    <property type="project" value="InterPro"/>
</dbReference>
<keyword evidence="7" id="KW-0228">DNA excision</keyword>
<dbReference type="PANTHER" id="PTHR43152">
    <property type="entry name" value="UVRABC SYSTEM PROTEIN A"/>
    <property type="match status" value="1"/>
</dbReference>
<evidence type="ECO:0000256" key="10">
    <source>
        <dbReference type="ARBA" id="ARBA00022840"/>
    </source>
</evidence>
<dbReference type="InterPro" id="IPR003439">
    <property type="entry name" value="ABC_transporter-like_ATP-bd"/>
</dbReference>
<evidence type="ECO:0000256" key="2">
    <source>
        <dbReference type="ARBA" id="ARBA00022490"/>
    </source>
</evidence>
<evidence type="ECO:0000313" key="19">
    <source>
        <dbReference type="Proteomes" id="UP001302494"/>
    </source>
</evidence>
<dbReference type="Proteomes" id="UP001302494">
    <property type="component" value="Chromosome"/>
</dbReference>
<evidence type="ECO:0000256" key="5">
    <source>
        <dbReference type="ARBA" id="ARBA00022741"/>
    </source>
</evidence>
<dbReference type="GO" id="GO:0003677">
    <property type="term" value="F:DNA binding"/>
    <property type="evidence" value="ECO:0007669"/>
    <property type="project" value="UniProtKB-KW"/>
</dbReference>
<protein>
    <recommendedName>
        <fullName evidence="15">UvrABC system protein A</fullName>
    </recommendedName>
    <alternativeName>
        <fullName evidence="16">Excinuclease ABC subunit A</fullName>
    </alternativeName>
</protein>
<evidence type="ECO:0000256" key="4">
    <source>
        <dbReference type="ARBA" id="ARBA00022737"/>
    </source>
</evidence>
<dbReference type="GO" id="GO:0005737">
    <property type="term" value="C:cytoplasm"/>
    <property type="evidence" value="ECO:0007669"/>
    <property type="project" value="UniProtKB-SubCell"/>
</dbReference>
<name>A0AA96GMZ3_9BACT</name>
<evidence type="ECO:0000256" key="6">
    <source>
        <dbReference type="ARBA" id="ARBA00022763"/>
    </source>
</evidence>
<dbReference type="GO" id="GO:0008270">
    <property type="term" value="F:zinc ion binding"/>
    <property type="evidence" value="ECO:0007669"/>
    <property type="project" value="UniProtKB-KW"/>
</dbReference>
<evidence type="ECO:0000256" key="8">
    <source>
        <dbReference type="ARBA" id="ARBA00022771"/>
    </source>
</evidence>
<dbReference type="GO" id="GO:0004518">
    <property type="term" value="F:nuclease activity"/>
    <property type="evidence" value="ECO:0007669"/>
    <property type="project" value="UniProtKB-KW"/>
</dbReference>
<reference evidence="18 19" key="1">
    <citation type="submission" date="2023-01" db="EMBL/GenBank/DDBJ databases">
        <title>Cultivation and genomic characterization of new, ubiquitous marine nitrite-oxidizing bacteria from the Nitrospirales.</title>
        <authorList>
            <person name="Mueller A.J."/>
            <person name="Daebeler A."/>
            <person name="Herbold C.W."/>
            <person name="Kirkegaard R.H."/>
            <person name="Daims H."/>
        </authorList>
    </citation>
    <scope>NUCLEOTIDE SEQUENCE [LARGE SCALE GENOMIC DNA]</scope>
    <source>
        <strain evidence="18 19">DK</strain>
    </source>
</reference>
<sequence length="945" mass="105024">MSSKKQLLSSSSPHADLIIEGARQNNLKNISLRIPHNAVTVITGVSGSGKSSLAFDTLFAEGQWRYVESLSSYTRMFLDRVKRPDVDRLTNIRPSIALEQKNPIRTSRSTVGTTSEISDYLRLLFSKIGRLTCPDCKVEAIAHHPTTVAQDLLNRFPKERALVCFPKPAPHPDALDFMKTALLKQGFIRVVINHQLINLNTDPLPSPLPSELSIVVDRLTLDTESRSRLVEALESAFRESEGRASVMIGDNHPLAYSAHLSCPGCGRTFPTPRPVSFSFNHPLGACPECKGFGNILRYDERLLIPDPDKSLQDGAIEPWTKPSNVWWQKEMLKAFKKKNLDPTTPYNQLTQAELDLIWKGEGKLEGIDDFFTYLEGKRYKMHVRVFLSRYRSPFPCTTCQGTRLRPESLMVKIYDCHIHEVCGWPLSDLHRWLQTLPLRTFEEAIARDLLMALQTKLSFLLRVGLEYLTLNREMRTLSGGEAQRIHLATQLGSQLMGTQYVLDEPTIGLHARDTEAMGMILRELAERGNTVIVVEHDPQIIQQADYIVELGPQSGDQGGEVICAAPYQSFLKHPQSLTAQYLRGERTIPLPSKRRSGNGKALQFTGVNEQNLKNLTVNIPLGTLVCVTGPSGSGKSTLVEATIYAALARFFKVDTPPQPELASMTGPEHLRTVCLIDQEPIGKTPRSNPITYIKAYDEIRALFSQSPEARAHRLTPAHFSFNTGKGRCPRCQGNGYEKLEMYFLADLYVPCADCEGKRFKEKILQVHVKGHSIHDVLNLTVDQAVPYFATSCPKVLKGLRVLQQLGLGYLTLGQPATTLSGGETQRLKIARELTNAPKRSAVNSDHNGALYILDEPTRGLHLEDITRLLTVLNQLVEEGNTVLVVEHHLDVIKCADWVIDLGPGGGESGGHIVAQGPPKEIANSPQSLTGKYLKPLLGPKAQPLK</sequence>
<dbReference type="GO" id="GO:0009380">
    <property type="term" value="C:excinuclease repair complex"/>
    <property type="evidence" value="ECO:0007669"/>
    <property type="project" value="InterPro"/>
</dbReference>
<evidence type="ECO:0000256" key="11">
    <source>
        <dbReference type="ARBA" id="ARBA00022881"/>
    </source>
</evidence>
<dbReference type="Gene3D" id="3.40.50.300">
    <property type="entry name" value="P-loop containing nucleotide triphosphate hydrolases"/>
    <property type="match status" value="3"/>
</dbReference>
<evidence type="ECO:0000256" key="13">
    <source>
        <dbReference type="ARBA" id="ARBA00023204"/>
    </source>
</evidence>
<dbReference type="NCBIfam" id="TIGR00630">
    <property type="entry name" value="uvra"/>
    <property type="match status" value="1"/>
</dbReference>
<dbReference type="SUPFAM" id="SSF52540">
    <property type="entry name" value="P-loop containing nucleoside triphosphate hydrolases"/>
    <property type="match status" value="2"/>
</dbReference>
<keyword evidence="4" id="KW-0677">Repeat</keyword>
<dbReference type="InterPro" id="IPR041552">
    <property type="entry name" value="UvrA_DNA-bd"/>
</dbReference>
<evidence type="ECO:0000256" key="12">
    <source>
        <dbReference type="ARBA" id="ARBA00023125"/>
    </source>
</evidence>
<evidence type="ECO:0000256" key="9">
    <source>
        <dbReference type="ARBA" id="ARBA00022833"/>
    </source>
</evidence>
<evidence type="ECO:0000256" key="16">
    <source>
        <dbReference type="ARBA" id="ARBA00042156"/>
    </source>
</evidence>